<name>X1TBV0_9ZZZZ</name>
<evidence type="ECO:0000313" key="1">
    <source>
        <dbReference type="EMBL" id="GAI85040.1"/>
    </source>
</evidence>
<accession>X1TBV0</accession>
<sequence length="88" mass="10298">MRPSKLEYKIVKLFHTHTKILNNLHNQYIKHVCENGGDILEIGFGGGVTADMIQNYNIKTHTIIERDDYFFETLYLLCLKRTHTFLGI</sequence>
<gene>
    <name evidence="1" type="ORF">S12H4_19637</name>
</gene>
<protein>
    <submittedName>
        <fullName evidence="1">Uncharacterized protein</fullName>
    </submittedName>
</protein>
<dbReference type="Gene3D" id="3.40.50.150">
    <property type="entry name" value="Vaccinia Virus protein VP39"/>
    <property type="match status" value="1"/>
</dbReference>
<dbReference type="InterPro" id="IPR029063">
    <property type="entry name" value="SAM-dependent_MTases_sf"/>
</dbReference>
<proteinExistence type="predicted"/>
<reference evidence="1" key="1">
    <citation type="journal article" date="2014" name="Front. Microbiol.">
        <title>High frequency of phylogenetically diverse reductive dehalogenase-homologous genes in deep subseafloor sedimentary metagenomes.</title>
        <authorList>
            <person name="Kawai M."/>
            <person name="Futagami T."/>
            <person name="Toyoda A."/>
            <person name="Takaki Y."/>
            <person name="Nishi S."/>
            <person name="Hori S."/>
            <person name="Arai W."/>
            <person name="Tsubouchi T."/>
            <person name="Morono Y."/>
            <person name="Uchiyama I."/>
            <person name="Ito T."/>
            <person name="Fujiyama A."/>
            <person name="Inagaki F."/>
            <person name="Takami H."/>
        </authorList>
    </citation>
    <scope>NUCLEOTIDE SEQUENCE</scope>
    <source>
        <strain evidence="1">Expedition CK06-06</strain>
    </source>
</reference>
<dbReference type="AlphaFoldDB" id="X1TBV0"/>
<organism evidence="1">
    <name type="scientific">marine sediment metagenome</name>
    <dbReference type="NCBI Taxonomy" id="412755"/>
    <lineage>
        <taxon>unclassified sequences</taxon>
        <taxon>metagenomes</taxon>
        <taxon>ecological metagenomes</taxon>
    </lineage>
</organism>
<comment type="caution">
    <text evidence="1">The sequence shown here is derived from an EMBL/GenBank/DDBJ whole genome shotgun (WGS) entry which is preliminary data.</text>
</comment>
<dbReference type="EMBL" id="BARW01009843">
    <property type="protein sequence ID" value="GAI85040.1"/>
    <property type="molecule type" value="Genomic_DNA"/>
</dbReference>
<dbReference type="SUPFAM" id="SSF53335">
    <property type="entry name" value="S-adenosyl-L-methionine-dependent methyltransferases"/>
    <property type="match status" value="1"/>
</dbReference>